<proteinExistence type="predicted"/>
<gene>
    <name evidence="1" type="ORF">EVA_16423</name>
</gene>
<dbReference type="EMBL" id="AMCI01005789">
    <property type="protein sequence ID" value="EJW95468.1"/>
    <property type="molecule type" value="Genomic_DNA"/>
</dbReference>
<reference evidence="1" key="1">
    <citation type="journal article" date="2012" name="PLoS ONE">
        <title>Gene sets for utilization of primary and secondary nutrition supplies in the distal gut of endangered iberian lynx.</title>
        <authorList>
            <person name="Alcaide M."/>
            <person name="Messina E."/>
            <person name="Richter M."/>
            <person name="Bargiela R."/>
            <person name="Peplies J."/>
            <person name="Huws S.A."/>
            <person name="Newbold C.J."/>
            <person name="Golyshin P.N."/>
            <person name="Simon M.A."/>
            <person name="Lopez G."/>
            <person name="Yakimov M.M."/>
            <person name="Ferrer M."/>
        </authorList>
    </citation>
    <scope>NUCLEOTIDE SEQUENCE</scope>
</reference>
<dbReference type="AlphaFoldDB" id="J9FM12"/>
<protein>
    <recommendedName>
        <fullName evidence="2">Peptidylprolyl isomerase</fullName>
    </recommendedName>
</protein>
<feature type="non-terminal residue" evidence="1">
    <location>
        <position position="99"/>
    </location>
</feature>
<organism evidence="1">
    <name type="scientific">gut metagenome</name>
    <dbReference type="NCBI Taxonomy" id="749906"/>
    <lineage>
        <taxon>unclassified sequences</taxon>
        <taxon>metagenomes</taxon>
        <taxon>organismal metagenomes</taxon>
    </lineage>
</organism>
<evidence type="ECO:0008006" key="2">
    <source>
        <dbReference type="Google" id="ProtNLM"/>
    </source>
</evidence>
<accession>J9FM12</accession>
<evidence type="ECO:0000313" key="1">
    <source>
        <dbReference type="EMBL" id="EJW95468.1"/>
    </source>
</evidence>
<comment type="caution">
    <text evidence="1">The sequence shown here is derived from an EMBL/GenBank/DDBJ whole genome shotgun (WGS) entry which is preliminary data.</text>
</comment>
<sequence length="99" mass="10394">MQKKLLVLGMAALLAAGAANAALKSFTVNGKTVSVADQKVLYDAAVAQGQPAGEPLEKMVKQIAIQNAVLLEEAKKARVESKPEVKAALKSTHDKILVD</sequence>
<name>J9FM12_9ZZZZ</name>